<evidence type="ECO:0000256" key="8">
    <source>
        <dbReference type="ARBA" id="ARBA00044084"/>
    </source>
</evidence>
<evidence type="ECO:0000256" key="3">
    <source>
        <dbReference type="ARBA" id="ARBA00022741"/>
    </source>
</evidence>
<dbReference type="EC" id="2.3.2.34" evidence="7"/>
<sequence length="184" mass="21237">MYKIWEKRKAEQKREQSRPAGSSPAERLLQKELSEMVELEDTKIIPSQSILKFNLLYRPTEGYYKGGEFEFTFDIDTSYPHEPPKVLCTNHIYHPNIDTAGNICLNVLREDWKPVLNIQAVIFGIRMLFQEPNPDDPLNKDAAKLMVSNPQEFARTVSSSMRGYRIGNVDYDNVMVGSKHGRAW</sequence>
<keyword evidence="17" id="KW-1185">Reference proteome</keyword>
<dbReference type="Pfam" id="PF00179">
    <property type="entry name" value="UQ_con"/>
    <property type="match status" value="1"/>
</dbReference>
<evidence type="ECO:0000259" key="15">
    <source>
        <dbReference type="PROSITE" id="PS50127"/>
    </source>
</evidence>
<comment type="similarity">
    <text evidence="13">Belongs to the ubiquitin-conjugating enzyme family.</text>
</comment>
<feature type="compositionally biased region" description="Basic and acidic residues" evidence="14">
    <location>
        <begin position="1"/>
        <end position="17"/>
    </location>
</feature>
<dbReference type="PROSITE" id="PS50127">
    <property type="entry name" value="UBC_2"/>
    <property type="match status" value="1"/>
</dbReference>
<evidence type="ECO:0000256" key="10">
    <source>
        <dbReference type="ARBA" id="ARBA00044279"/>
    </source>
</evidence>
<dbReference type="PANTHER" id="PTHR24068">
    <property type="entry name" value="UBIQUITIN-CONJUGATING ENZYME E2"/>
    <property type="match status" value="1"/>
</dbReference>
<comment type="pathway">
    <text evidence="1">Protein modification; protein neddylation.</text>
</comment>
<dbReference type="InterPro" id="IPR023313">
    <property type="entry name" value="UBQ-conjugating_AS"/>
</dbReference>
<evidence type="ECO:0000256" key="11">
    <source>
        <dbReference type="ARBA" id="ARBA00044315"/>
    </source>
</evidence>
<evidence type="ECO:0000256" key="6">
    <source>
        <dbReference type="ARBA" id="ARBA00043698"/>
    </source>
</evidence>
<comment type="caution">
    <text evidence="16">The sequence shown here is derived from an EMBL/GenBank/DDBJ whole genome shotgun (WGS) entry which is preliminary data.</text>
</comment>
<evidence type="ECO:0000256" key="7">
    <source>
        <dbReference type="ARBA" id="ARBA00044047"/>
    </source>
</evidence>
<feature type="region of interest" description="Disordered" evidence="14">
    <location>
        <begin position="1"/>
        <end position="26"/>
    </location>
</feature>
<dbReference type="PROSITE" id="PS00183">
    <property type="entry name" value="UBC_1"/>
    <property type="match status" value="1"/>
</dbReference>
<comment type="catalytic activity">
    <reaction evidence="6">
        <text>[E1 NEDD8-activating enzyme]-S-[NEDD8 protein]-yl-L-cysteine + [E2 NEDD8-conjugating enzyme]-L-cysteine = [E1 NEDD8-activating enzyme]-L-cysteine + [E2 NEDD8-conjugating enzyme]-S-[NEDD8-protein]-yl-L-cysteine.</text>
        <dbReference type="EC" id="2.3.2.34"/>
    </reaction>
</comment>
<keyword evidence="3 13" id="KW-0547">Nucleotide-binding</keyword>
<evidence type="ECO:0000313" key="17">
    <source>
        <dbReference type="Proteomes" id="UP001140094"/>
    </source>
</evidence>
<dbReference type="EMBL" id="JANBUO010001677">
    <property type="protein sequence ID" value="KAJ2797258.1"/>
    <property type="molecule type" value="Genomic_DNA"/>
</dbReference>
<feature type="domain" description="UBC core" evidence="15">
    <location>
        <begin position="24"/>
        <end position="166"/>
    </location>
</feature>
<evidence type="ECO:0000256" key="1">
    <source>
        <dbReference type="ARBA" id="ARBA00005032"/>
    </source>
</evidence>
<dbReference type="CDD" id="cd23794">
    <property type="entry name" value="UBCc_UBE2F_UBE2M"/>
    <property type="match status" value="1"/>
</dbReference>
<evidence type="ECO:0000313" key="16">
    <source>
        <dbReference type="EMBL" id="KAJ2797258.1"/>
    </source>
</evidence>
<accession>A0A9W8HQ62</accession>
<feature type="active site" description="Glycyl thioester intermediate" evidence="12">
    <location>
        <position position="104"/>
    </location>
</feature>
<proteinExistence type="inferred from homology"/>
<dbReference type="Proteomes" id="UP001140094">
    <property type="component" value="Unassembled WGS sequence"/>
</dbReference>
<dbReference type="SUPFAM" id="SSF54495">
    <property type="entry name" value="UBC-like"/>
    <property type="match status" value="1"/>
</dbReference>
<dbReference type="GO" id="GO:0005524">
    <property type="term" value="F:ATP binding"/>
    <property type="evidence" value="ECO:0007669"/>
    <property type="project" value="UniProtKB-UniRule"/>
</dbReference>
<evidence type="ECO:0000256" key="2">
    <source>
        <dbReference type="ARBA" id="ARBA00022679"/>
    </source>
</evidence>
<dbReference type="InterPro" id="IPR000608">
    <property type="entry name" value="UBC"/>
</dbReference>
<evidence type="ECO:0000256" key="13">
    <source>
        <dbReference type="RuleBase" id="RU362109"/>
    </source>
</evidence>
<keyword evidence="4 13" id="KW-0833">Ubl conjugation pathway</keyword>
<organism evidence="16 17">
    <name type="scientific">Coemansia guatemalensis</name>
    <dbReference type="NCBI Taxonomy" id="2761395"/>
    <lineage>
        <taxon>Eukaryota</taxon>
        <taxon>Fungi</taxon>
        <taxon>Fungi incertae sedis</taxon>
        <taxon>Zoopagomycota</taxon>
        <taxon>Kickxellomycotina</taxon>
        <taxon>Kickxellomycetes</taxon>
        <taxon>Kickxellales</taxon>
        <taxon>Kickxellaceae</taxon>
        <taxon>Coemansia</taxon>
    </lineage>
</organism>
<keyword evidence="2" id="KW-0808">Transferase</keyword>
<dbReference type="SMART" id="SM00212">
    <property type="entry name" value="UBCc"/>
    <property type="match status" value="1"/>
</dbReference>
<evidence type="ECO:0000256" key="12">
    <source>
        <dbReference type="PROSITE-ProRule" id="PRU10133"/>
    </source>
</evidence>
<protein>
    <recommendedName>
        <fullName evidence="9">NEDD8-conjugating enzyme UBC12</fullName>
        <ecNumber evidence="7">2.3.2.34</ecNumber>
    </recommendedName>
    <alternativeName>
        <fullName evidence="8">NEDD8-conjugating enzyme Ubc12</fullName>
    </alternativeName>
    <alternativeName>
        <fullName evidence="10">RUB1-conjugating enzyme</fullName>
    </alternativeName>
    <alternativeName>
        <fullName evidence="11">Ubiquitin carrier protein 12</fullName>
    </alternativeName>
</protein>
<name>A0A9W8HQ62_9FUNG</name>
<dbReference type="GO" id="GO:0061654">
    <property type="term" value="F:NEDD8 conjugating enzyme activity"/>
    <property type="evidence" value="ECO:0007669"/>
    <property type="project" value="UniProtKB-EC"/>
</dbReference>
<evidence type="ECO:0000256" key="5">
    <source>
        <dbReference type="ARBA" id="ARBA00022840"/>
    </source>
</evidence>
<dbReference type="FunFam" id="3.10.110.10:FF:000005">
    <property type="entry name" value="NEDD8-conjugating enzyme Ubc12"/>
    <property type="match status" value="1"/>
</dbReference>
<evidence type="ECO:0000256" key="9">
    <source>
        <dbReference type="ARBA" id="ARBA00044092"/>
    </source>
</evidence>
<dbReference type="AlphaFoldDB" id="A0A9W8HQ62"/>
<evidence type="ECO:0000256" key="14">
    <source>
        <dbReference type="SAM" id="MobiDB-lite"/>
    </source>
</evidence>
<evidence type="ECO:0000256" key="4">
    <source>
        <dbReference type="ARBA" id="ARBA00022786"/>
    </source>
</evidence>
<keyword evidence="5 13" id="KW-0067">ATP-binding</keyword>
<dbReference type="Gene3D" id="3.10.110.10">
    <property type="entry name" value="Ubiquitin Conjugating Enzyme"/>
    <property type="match status" value="1"/>
</dbReference>
<dbReference type="InterPro" id="IPR016135">
    <property type="entry name" value="UBQ-conjugating_enzyme/RWD"/>
</dbReference>
<reference evidence="16" key="1">
    <citation type="submission" date="2022-07" db="EMBL/GenBank/DDBJ databases">
        <title>Phylogenomic reconstructions and comparative analyses of Kickxellomycotina fungi.</title>
        <authorList>
            <person name="Reynolds N.K."/>
            <person name="Stajich J.E."/>
            <person name="Barry K."/>
            <person name="Grigoriev I.V."/>
            <person name="Crous P."/>
            <person name="Smith M.E."/>
        </authorList>
    </citation>
    <scope>NUCLEOTIDE SEQUENCE</scope>
    <source>
        <strain evidence="16">NRRL 1565</strain>
    </source>
</reference>
<gene>
    <name evidence="16" type="primary">UBC12</name>
    <name evidence="16" type="ORF">H4R20_005249</name>
</gene>
<dbReference type="OrthoDB" id="10249039at2759"/>